<organism evidence="2 3">
    <name type="scientific">Adineta steineri</name>
    <dbReference type="NCBI Taxonomy" id="433720"/>
    <lineage>
        <taxon>Eukaryota</taxon>
        <taxon>Metazoa</taxon>
        <taxon>Spiralia</taxon>
        <taxon>Gnathifera</taxon>
        <taxon>Rotifera</taxon>
        <taxon>Eurotatoria</taxon>
        <taxon>Bdelloidea</taxon>
        <taxon>Adinetida</taxon>
        <taxon>Adinetidae</taxon>
        <taxon>Adineta</taxon>
    </lineage>
</organism>
<accession>A0A819VFL0</accession>
<dbReference type="AlphaFoldDB" id="A0A819VFL0"/>
<gene>
    <name evidence="2" type="ORF">OKA104_LOCUS36083</name>
    <name evidence="1" type="ORF">VCS650_LOCUS39700</name>
</gene>
<reference evidence="2" key="1">
    <citation type="submission" date="2021-02" db="EMBL/GenBank/DDBJ databases">
        <authorList>
            <person name="Nowell W R."/>
        </authorList>
    </citation>
    <scope>NUCLEOTIDE SEQUENCE</scope>
</reference>
<dbReference type="EMBL" id="CAJOAY010005469">
    <property type="protein sequence ID" value="CAF4108726.1"/>
    <property type="molecule type" value="Genomic_DNA"/>
</dbReference>
<proteinExistence type="predicted"/>
<dbReference type="Proteomes" id="UP000663881">
    <property type="component" value="Unassembled WGS sequence"/>
</dbReference>
<evidence type="ECO:0000313" key="2">
    <source>
        <dbReference type="EMBL" id="CAF4108726.1"/>
    </source>
</evidence>
<sequence length="103" mass="12087">MLGSIFRINKIDYDDKDELWIINMNLCSEDDFELKELFAYLKKDIGEEASMVTLGKILLQMGEYDKADRIFLRMDHEEGLISVAVLKGNFYLAMKQYERAIDH</sequence>
<protein>
    <submittedName>
        <fullName evidence="2">Uncharacterized protein</fullName>
    </submittedName>
</protein>
<dbReference type="Proteomes" id="UP000663891">
    <property type="component" value="Unassembled WGS sequence"/>
</dbReference>
<dbReference type="OrthoDB" id="10421324at2759"/>
<comment type="caution">
    <text evidence="2">The sequence shown here is derived from an EMBL/GenBank/DDBJ whole genome shotgun (WGS) entry which is preliminary data.</text>
</comment>
<name>A0A819VFL0_9BILA</name>
<evidence type="ECO:0000313" key="1">
    <source>
        <dbReference type="EMBL" id="CAF1454988.1"/>
    </source>
</evidence>
<evidence type="ECO:0000313" key="3">
    <source>
        <dbReference type="Proteomes" id="UP000663881"/>
    </source>
</evidence>
<dbReference type="EMBL" id="CAJNON010001353">
    <property type="protein sequence ID" value="CAF1454988.1"/>
    <property type="molecule type" value="Genomic_DNA"/>
</dbReference>